<dbReference type="KEGG" id="dcr:108223926"/>
<evidence type="ECO:0000313" key="7">
    <source>
        <dbReference type="Proteomes" id="UP000077755"/>
    </source>
</evidence>
<comment type="similarity">
    <text evidence="1">Belongs to the COQ10 family.</text>
</comment>
<evidence type="ECO:0000313" key="6">
    <source>
        <dbReference type="EMBL" id="WOH02862.1"/>
    </source>
</evidence>
<comment type="subunit">
    <text evidence="2">Interacts with coenzyme Q.</text>
</comment>
<dbReference type="Gramene" id="KZM96210">
    <property type="protein sequence ID" value="KZM96210"/>
    <property type="gene ID" value="DCAR_019452"/>
</dbReference>
<dbReference type="OrthoDB" id="292693at2759"/>
<keyword evidence="7" id="KW-1185">Reference proteome</keyword>
<reference evidence="6" key="2">
    <citation type="submission" date="2022-03" db="EMBL/GenBank/DDBJ databases">
        <title>Draft title - Genomic analysis of global carrot germplasm unveils the trajectory of domestication and the origin of high carotenoid orange carrot.</title>
        <authorList>
            <person name="Iorizzo M."/>
            <person name="Ellison S."/>
            <person name="Senalik D."/>
            <person name="Macko-Podgorni A."/>
            <person name="Grzebelus D."/>
            <person name="Bostan H."/>
            <person name="Rolling W."/>
            <person name="Curaba J."/>
            <person name="Simon P."/>
        </authorList>
    </citation>
    <scope>NUCLEOTIDE SEQUENCE</scope>
    <source>
        <tissue evidence="6">Leaf</tissue>
    </source>
</reference>
<dbReference type="SUPFAM" id="SSF55961">
    <property type="entry name" value="Bet v1-like"/>
    <property type="match status" value="1"/>
</dbReference>
<dbReference type="OMA" id="ENSYEQR"/>
<gene>
    <name evidence="5" type="ORF">DCAR_019452</name>
    <name evidence="6" type="ORF">DCAR_0522252</name>
</gene>
<dbReference type="CDD" id="cd07813">
    <property type="entry name" value="COQ10p_like"/>
    <property type="match status" value="1"/>
</dbReference>
<reference evidence="5" key="1">
    <citation type="journal article" date="2016" name="Nat. Genet.">
        <title>A high-quality carrot genome assembly provides new insights into carotenoid accumulation and asterid genome evolution.</title>
        <authorList>
            <person name="Iorizzo M."/>
            <person name="Ellison S."/>
            <person name="Senalik D."/>
            <person name="Zeng P."/>
            <person name="Satapoomin P."/>
            <person name="Huang J."/>
            <person name="Bowman M."/>
            <person name="Iovene M."/>
            <person name="Sanseverino W."/>
            <person name="Cavagnaro P."/>
            <person name="Yildiz M."/>
            <person name="Macko-Podgorni A."/>
            <person name="Moranska E."/>
            <person name="Grzebelus E."/>
            <person name="Grzebelus D."/>
            <person name="Ashrafi H."/>
            <person name="Zheng Z."/>
            <person name="Cheng S."/>
            <person name="Spooner D."/>
            <person name="Van Deynze A."/>
            <person name="Simon P."/>
        </authorList>
    </citation>
    <scope>NUCLEOTIDE SEQUENCE [LARGE SCALE GENOMIC DNA]</scope>
    <source>
        <tissue evidence="5">Leaf</tissue>
    </source>
</reference>
<name>A0A162A6P7_DAUCS</name>
<evidence type="ECO:0000313" key="5">
    <source>
        <dbReference type="EMBL" id="KZM96210.1"/>
    </source>
</evidence>
<dbReference type="AlphaFoldDB" id="A0A162A6P7"/>
<feature type="domain" description="Coenzyme Q-binding protein COQ10 START" evidence="4">
    <location>
        <begin position="105"/>
        <end position="231"/>
    </location>
</feature>
<evidence type="ECO:0000256" key="3">
    <source>
        <dbReference type="ARBA" id="ARBA00024947"/>
    </source>
</evidence>
<comment type="function">
    <text evidence="3">Required for the function of coenzyme Q in the respiratory chain. May serve as a chaperone or may be involved in the transport of Q6 from its site of synthesis to the catalytic sites of the respiratory complexes.</text>
</comment>
<evidence type="ECO:0000256" key="2">
    <source>
        <dbReference type="ARBA" id="ARBA00011814"/>
    </source>
</evidence>
<dbReference type="PANTHER" id="PTHR12901:SF10">
    <property type="entry name" value="COENZYME Q-BINDING PROTEIN COQ10, MITOCHONDRIAL"/>
    <property type="match status" value="1"/>
</dbReference>
<dbReference type="STRING" id="79200.A0A162A6P7"/>
<evidence type="ECO:0000256" key="1">
    <source>
        <dbReference type="ARBA" id="ARBA00006885"/>
    </source>
</evidence>
<dbReference type="Pfam" id="PF03364">
    <property type="entry name" value="Polyketide_cyc"/>
    <property type="match status" value="1"/>
</dbReference>
<proteinExistence type="inferred from homology"/>
<organism evidence="5">
    <name type="scientific">Daucus carota subsp. sativus</name>
    <name type="common">Carrot</name>
    <dbReference type="NCBI Taxonomy" id="79200"/>
    <lineage>
        <taxon>Eukaryota</taxon>
        <taxon>Viridiplantae</taxon>
        <taxon>Streptophyta</taxon>
        <taxon>Embryophyta</taxon>
        <taxon>Tracheophyta</taxon>
        <taxon>Spermatophyta</taxon>
        <taxon>Magnoliopsida</taxon>
        <taxon>eudicotyledons</taxon>
        <taxon>Gunneridae</taxon>
        <taxon>Pentapetalae</taxon>
        <taxon>asterids</taxon>
        <taxon>campanulids</taxon>
        <taxon>Apiales</taxon>
        <taxon>Apiaceae</taxon>
        <taxon>Apioideae</taxon>
        <taxon>Scandiceae</taxon>
        <taxon>Daucinae</taxon>
        <taxon>Daucus</taxon>
        <taxon>Daucus sect. Daucus</taxon>
    </lineage>
</organism>
<evidence type="ECO:0000259" key="4">
    <source>
        <dbReference type="Pfam" id="PF03364"/>
    </source>
</evidence>
<accession>A0A162A6P7</accession>
<dbReference type="EMBL" id="LNRQ01000005">
    <property type="protein sequence ID" value="KZM96210.1"/>
    <property type="molecule type" value="Genomic_DNA"/>
</dbReference>
<dbReference type="GO" id="GO:0005739">
    <property type="term" value="C:mitochondrion"/>
    <property type="evidence" value="ECO:0007669"/>
    <property type="project" value="TreeGrafter"/>
</dbReference>
<sequence>MPPFMSASRAARTLLQRKNGLKPSVLCNRNKWGLANLVQVEGLSSIACVNQFLLGNGSSLAAKKRHFFVSECDYGGIRKRGLLGCGDGAEANVLAKVYEEKRVLGYSQEQLYSVVAAVDLYSDFVPWCQKSDIVRSFPDGSFDAELEIGFKFLVERYMSHVELSKPKYVKTTVSESGLFDHLINVWEFNEGPVPGTCSLYFMVDFKFQSPFYRQMATMFFKEVVSRLVGSFNDRCCTIYGPGVPVHEYHMTSKGG</sequence>
<dbReference type="InterPro" id="IPR044996">
    <property type="entry name" value="COQ10-like"/>
</dbReference>
<dbReference type="GO" id="GO:0048039">
    <property type="term" value="F:ubiquinone binding"/>
    <property type="evidence" value="ECO:0007669"/>
    <property type="project" value="InterPro"/>
</dbReference>
<protein>
    <recommendedName>
        <fullName evidence="4">Coenzyme Q-binding protein COQ10 START domain-containing protein</fullName>
    </recommendedName>
</protein>
<dbReference type="Gene3D" id="3.30.530.20">
    <property type="match status" value="1"/>
</dbReference>
<dbReference type="GO" id="GO:0045333">
    <property type="term" value="P:cellular respiration"/>
    <property type="evidence" value="ECO:0007669"/>
    <property type="project" value="InterPro"/>
</dbReference>
<dbReference type="Proteomes" id="UP000077755">
    <property type="component" value="Chromosome 5"/>
</dbReference>
<dbReference type="EMBL" id="CP093347">
    <property type="protein sequence ID" value="WOH02862.1"/>
    <property type="molecule type" value="Genomic_DNA"/>
</dbReference>
<dbReference type="InterPro" id="IPR005031">
    <property type="entry name" value="COQ10_START"/>
</dbReference>
<dbReference type="PANTHER" id="PTHR12901">
    <property type="entry name" value="SPERM PROTEIN HOMOLOG"/>
    <property type="match status" value="1"/>
</dbReference>
<dbReference type="InterPro" id="IPR023393">
    <property type="entry name" value="START-like_dom_sf"/>
</dbReference>